<dbReference type="PANTHER" id="PTHR38041:SF1">
    <property type="entry name" value="CHORISMATE MUTASE"/>
    <property type="match status" value="1"/>
</dbReference>
<dbReference type="AlphaFoldDB" id="A0A0G1HM81"/>
<evidence type="ECO:0000313" key="4">
    <source>
        <dbReference type="Proteomes" id="UP000034063"/>
    </source>
</evidence>
<proteinExistence type="predicted"/>
<dbReference type="InterPro" id="IPR036979">
    <property type="entry name" value="CM_dom_sf"/>
</dbReference>
<gene>
    <name evidence="3" type="ORF">UW37_C0001G0040</name>
</gene>
<organism evidence="3 4">
    <name type="scientific">Candidatus Gottesmanbacteria bacterium GW2011_GWA2_44_17</name>
    <dbReference type="NCBI Taxonomy" id="1618444"/>
    <lineage>
        <taxon>Bacteria</taxon>
        <taxon>Candidatus Gottesmaniibacteriota</taxon>
    </lineage>
</organism>
<reference evidence="3 4" key="1">
    <citation type="journal article" date="2015" name="Nature">
        <title>rRNA introns, odd ribosomes, and small enigmatic genomes across a large radiation of phyla.</title>
        <authorList>
            <person name="Brown C.T."/>
            <person name="Hug L.A."/>
            <person name="Thomas B.C."/>
            <person name="Sharon I."/>
            <person name="Castelle C.J."/>
            <person name="Singh A."/>
            <person name="Wilkins M.J."/>
            <person name="Williams K.H."/>
            <person name="Banfield J.F."/>
        </authorList>
    </citation>
    <scope>NUCLEOTIDE SEQUENCE [LARGE SCALE GENOMIC DNA]</scope>
</reference>
<dbReference type="GO" id="GO:0046417">
    <property type="term" value="P:chorismate metabolic process"/>
    <property type="evidence" value="ECO:0007669"/>
    <property type="project" value="InterPro"/>
</dbReference>
<dbReference type="InterPro" id="IPR036263">
    <property type="entry name" value="Chorismate_II_sf"/>
</dbReference>
<dbReference type="EMBL" id="LCIB01000001">
    <property type="protein sequence ID" value="KKT48035.1"/>
    <property type="molecule type" value="Genomic_DNA"/>
</dbReference>
<dbReference type="PROSITE" id="PS51168">
    <property type="entry name" value="CHORISMATE_MUT_2"/>
    <property type="match status" value="1"/>
</dbReference>
<protein>
    <submittedName>
        <fullName evidence="3">Chorismate mutase</fullName>
    </submittedName>
</protein>
<dbReference type="GO" id="GO:0009697">
    <property type="term" value="P:salicylic acid biosynthetic process"/>
    <property type="evidence" value="ECO:0007669"/>
    <property type="project" value="TreeGrafter"/>
</dbReference>
<dbReference type="SMART" id="SM00830">
    <property type="entry name" value="CM_2"/>
    <property type="match status" value="1"/>
</dbReference>
<dbReference type="GO" id="GO:0004106">
    <property type="term" value="F:chorismate mutase activity"/>
    <property type="evidence" value="ECO:0007669"/>
    <property type="project" value="InterPro"/>
</dbReference>
<name>A0A0G1HM81_9BACT</name>
<accession>A0A0G1HM81</accession>
<keyword evidence="1" id="KW-0413">Isomerase</keyword>
<comment type="caution">
    <text evidence="3">The sequence shown here is derived from an EMBL/GenBank/DDBJ whole genome shotgun (WGS) entry which is preliminary data.</text>
</comment>
<evidence type="ECO:0000259" key="2">
    <source>
        <dbReference type="PROSITE" id="PS51168"/>
    </source>
</evidence>
<evidence type="ECO:0000313" key="3">
    <source>
        <dbReference type="EMBL" id="KKT48035.1"/>
    </source>
</evidence>
<dbReference type="Gene3D" id="1.20.59.10">
    <property type="entry name" value="Chorismate mutase"/>
    <property type="match status" value="1"/>
</dbReference>
<dbReference type="Pfam" id="PF01817">
    <property type="entry name" value="CM_2"/>
    <property type="match status" value="1"/>
</dbReference>
<dbReference type="PANTHER" id="PTHR38041">
    <property type="entry name" value="CHORISMATE MUTASE"/>
    <property type="match status" value="1"/>
</dbReference>
<dbReference type="InterPro" id="IPR002701">
    <property type="entry name" value="CM_II_prokaryot"/>
</dbReference>
<dbReference type="InterPro" id="IPR051331">
    <property type="entry name" value="Chorismate_mutase-related"/>
</dbReference>
<dbReference type="SUPFAM" id="SSF48600">
    <property type="entry name" value="Chorismate mutase II"/>
    <property type="match status" value="1"/>
</dbReference>
<sequence length="79" mass="9316">MKNQLDDLRKQIDEIDKSIINLLAKRMETVKKIGQLKKKSNIPVLDKSRWKKVIKSKKGFVKKIYNIIHEEALKIEKSL</sequence>
<feature type="domain" description="Chorismate mutase" evidence="2">
    <location>
        <begin position="1"/>
        <end position="79"/>
    </location>
</feature>
<evidence type="ECO:0000256" key="1">
    <source>
        <dbReference type="ARBA" id="ARBA00023235"/>
    </source>
</evidence>
<dbReference type="Proteomes" id="UP000034063">
    <property type="component" value="Unassembled WGS sequence"/>
</dbReference>